<reference evidence="3" key="1">
    <citation type="journal article" date="2012" name="PLoS ONE">
        <title>Gene sets for utilization of primary and secondary nutrition supplies in the distal gut of endangered iberian lynx.</title>
        <authorList>
            <person name="Alcaide M."/>
            <person name="Messina E."/>
            <person name="Richter M."/>
            <person name="Bargiela R."/>
            <person name="Peplies J."/>
            <person name="Huws S.A."/>
            <person name="Newbold C.J."/>
            <person name="Golyshin P.N."/>
            <person name="Simon M.A."/>
            <person name="Lopez G."/>
            <person name="Yakimov M.M."/>
            <person name="Ferrer M."/>
        </authorList>
    </citation>
    <scope>NUCLEOTIDE SEQUENCE</scope>
</reference>
<organism evidence="3">
    <name type="scientific">gut metagenome</name>
    <dbReference type="NCBI Taxonomy" id="749906"/>
    <lineage>
        <taxon>unclassified sequences</taxon>
        <taxon>metagenomes</taxon>
        <taxon>organismal metagenomes</taxon>
    </lineage>
</organism>
<evidence type="ECO:0000259" key="2">
    <source>
        <dbReference type="PROSITE" id="PS50885"/>
    </source>
</evidence>
<accession>J9FSP6</accession>
<dbReference type="GO" id="GO:0016020">
    <property type="term" value="C:membrane"/>
    <property type="evidence" value="ECO:0007669"/>
    <property type="project" value="InterPro"/>
</dbReference>
<dbReference type="Pfam" id="PF00672">
    <property type="entry name" value="HAMP"/>
    <property type="match status" value="1"/>
</dbReference>
<dbReference type="GO" id="GO:0000155">
    <property type="term" value="F:phosphorelay sensor kinase activity"/>
    <property type="evidence" value="ECO:0007669"/>
    <property type="project" value="InterPro"/>
</dbReference>
<dbReference type="AlphaFoldDB" id="J9FSP6"/>
<dbReference type="SMART" id="SM00304">
    <property type="entry name" value="HAMP"/>
    <property type="match status" value="1"/>
</dbReference>
<dbReference type="Gene3D" id="6.10.340.10">
    <property type="match status" value="1"/>
</dbReference>
<feature type="domain" description="HAMP" evidence="2">
    <location>
        <begin position="41"/>
        <end position="94"/>
    </location>
</feature>
<keyword evidence="1" id="KW-0812">Transmembrane</keyword>
<dbReference type="PANTHER" id="PTHR42713">
    <property type="entry name" value="HISTIDINE KINASE-RELATED"/>
    <property type="match status" value="1"/>
</dbReference>
<evidence type="ECO:0000256" key="1">
    <source>
        <dbReference type="SAM" id="Phobius"/>
    </source>
</evidence>
<dbReference type="PROSITE" id="PS50885">
    <property type="entry name" value="HAMP"/>
    <property type="match status" value="1"/>
</dbReference>
<keyword evidence="1" id="KW-0472">Membrane</keyword>
<name>J9FSP6_9ZZZZ</name>
<protein>
    <submittedName>
        <fullName evidence="3">Multi-sensor signal transduction histidine kinase</fullName>
    </submittedName>
</protein>
<dbReference type="EMBL" id="AMCI01007470">
    <property type="protein sequence ID" value="EJW92567.1"/>
    <property type="molecule type" value="Genomic_DNA"/>
</dbReference>
<dbReference type="InterPro" id="IPR010559">
    <property type="entry name" value="Sig_transdc_His_kin_internal"/>
</dbReference>
<dbReference type="CDD" id="cd06225">
    <property type="entry name" value="HAMP"/>
    <property type="match status" value="1"/>
</dbReference>
<keyword evidence="3" id="KW-0808">Transferase</keyword>
<sequence length="165" mass="18752">MVDSVRVEELLRKSNNAQSLYILVAAGLMAVALFFSRFLAKSITHPIQQLCESMERVQEGDFSVSDVVVDYENEIGSLTTSFNVMTHRIQELMEQNIKEQEAKRKSELKALQSQINPHFLYNTLDSIIWMAEGKKNEEVVLMTASLARLLRQSISNEDEQVSIGK</sequence>
<comment type="caution">
    <text evidence="3">The sequence shown here is derived from an EMBL/GenBank/DDBJ whole genome shotgun (WGS) entry which is preliminary data.</text>
</comment>
<dbReference type="InterPro" id="IPR051552">
    <property type="entry name" value="HptR"/>
</dbReference>
<dbReference type="PANTHER" id="PTHR42713:SF2">
    <property type="entry name" value="TWO-COMPONENT SENSOR KINASE YESM"/>
    <property type="match status" value="1"/>
</dbReference>
<dbReference type="Pfam" id="PF06580">
    <property type="entry name" value="His_kinase"/>
    <property type="match status" value="1"/>
</dbReference>
<keyword evidence="1" id="KW-1133">Transmembrane helix</keyword>
<proteinExistence type="predicted"/>
<feature type="non-terminal residue" evidence="3">
    <location>
        <position position="165"/>
    </location>
</feature>
<dbReference type="SUPFAM" id="SSF158472">
    <property type="entry name" value="HAMP domain-like"/>
    <property type="match status" value="1"/>
</dbReference>
<gene>
    <name evidence="3" type="ORF">EVA_19326</name>
</gene>
<keyword evidence="3" id="KW-0418">Kinase</keyword>
<evidence type="ECO:0000313" key="3">
    <source>
        <dbReference type="EMBL" id="EJW92567.1"/>
    </source>
</evidence>
<feature type="transmembrane region" description="Helical" evidence="1">
    <location>
        <begin position="20"/>
        <end position="40"/>
    </location>
</feature>
<dbReference type="InterPro" id="IPR003660">
    <property type="entry name" value="HAMP_dom"/>
</dbReference>